<sequence length="279" mass="31159">MAHVGTLAAVALLLPHSADLSPPDGWLEGYVQSIVGWHLRYRPLTEWKSGNQLSKRCSLPLSAPGSLRSPPMQSPEHPSASVASLWQGTAVSSWWNPAAPSPDKLETLGYVTHRGSREIDEPIDITSKEFAVRITCQECGGGAFSCSGDVIVFLNYKDQRLYKQPISSRDSSPVPITPDYAGSLVCYADGVFYFRFSRYITIREEVKDILMPKLWLRIWRGYRGAGQLLRLMIVAVVLSFWDVFKAEASMYGGELPYLASWLQFQWHMSLSVGEMAKLP</sequence>
<feature type="chain" id="PRO_5042981526" evidence="1">
    <location>
        <begin position="21"/>
        <end position="279"/>
    </location>
</feature>
<accession>A0AAN7KJT7</accession>
<feature type="signal peptide" evidence="1">
    <location>
        <begin position="1"/>
        <end position="20"/>
    </location>
</feature>
<organism evidence="2 3">
    <name type="scientific">Trapa incisa</name>
    <dbReference type="NCBI Taxonomy" id="236973"/>
    <lineage>
        <taxon>Eukaryota</taxon>
        <taxon>Viridiplantae</taxon>
        <taxon>Streptophyta</taxon>
        <taxon>Embryophyta</taxon>
        <taxon>Tracheophyta</taxon>
        <taxon>Spermatophyta</taxon>
        <taxon>Magnoliopsida</taxon>
        <taxon>eudicotyledons</taxon>
        <taxon>Gunneridae</taxon>
        <taxon>Pentapetalae</taxon>
        <taxon>rosids</taxon>
        <taxon>malvids</taxon>
        <taxon>Myrtales</taxon>
        <taxon>Lythraceae</taxon>
        <taxon>Trapa</taxon>
    </lineage>
</organism>
<gene>
    <name evidence="2" type="ORF">SAY87_003855</name>
</gene>
<dbReference type="EMBL" id="JAXIOK010000006">
    <property type="protein sequence ID" value="KAK4768714.1"/>
    <property type="molecule type" value="Genomic_DNA"/>
</dbReference>
<dbReference type="InterPro" id="IPR050585">
    <property type="entry name" value="Xaa-Pro_dipeptidyl-ppase/CocE"/>
</dbReference>
<evidence type="ECO:0000313" key="3">
    <source>
        <dbReference type="Proteomes" id="UP001345219"/>
    </source>
</evidence>
<comment type="caution">
    <text evidence="2">The sequence shown here is derived from an EMBL/GenBank/DDBJ whole genome shotgun (WGS) entry which is preliminary data.</text>
</comment>
<evidence type="ECO:0000256" key="1">
    <source>
        <dbReference type="SAM" id="SignalP"/>
    </source>
</evidence>
<dbReference type="PANTHER" id="PTHR43056">
    <property type="entry name" value="PEPTIDASE S9 PROLYL OLIGOPEPTIDASE"/>
    <property type="match status" value="1"/>
</dbReference>
<dbReference type="Proteomes" id="UP001345219">
    <property type="component" value="Chromosome 3"/>
</dbReference>
<name>A0AAN7KJT7_9MYRT</name>
<protein>
    <submittedName>
        <fullName evidence="2">Uncharacterized protein</fullName>
    </submittedName>
</protein>
<dbReference type="PANTHER" id="PTHR43056:SF5">
    <property type="entry name" value="PEPTIDASE S9 PROLYL OLIGOPEPTIDASE CATALYTIC DOMAIN-CONTAINING PROTEIN"/>
    <property type="match status" value="1"/>
</dbReference>
<reference evidence="2 3" key="1">
    <citation type="journal article" date="2023" name="Hortic Res">
        <title>Pangenome of water caltrop reveals structural variations and asymmetric subgenome divergence after allopolyploidization.</title>
        <authorList>
            <person name="Zhang X."/>
            <person name="Chen Y."/>
            <person name="Wang L."/>
            <person name="Yuan Y."/>
            <person name="Fang M."/>
            <person name="Shi L."/>
            <person name="Lu R."/>
            <person name="Comes H.P."/>
            <person name="Ma Y."/>
            <person name="Chen Y."/>
            <person name="Huang G."/>
            <person name="Zhou Y."/>
            <person name="Zheng Z."/>
            <person name="Qiu Y."/>
        </authorList>
    </citation>
    <scope>NUCLEOTIDE SEQUENCE [LARGE SCALE GENOMIC DNA]</scope>
    <source>
        <tissue evidence="2">Roots</tissue>
    </source>
</reference>
<evidence type="ECO:0000313" key="2">
    <source>
        <dbReference type="EMBL" id="KAK4768714.1"/>
    </source>
</evidence>
<keyword evidence="1" id="KW-0732">Signal</keyword>
<dbReference type="AlphaFoldDB" id="A0AAN7KJT7"/>
<keyword evidence="3" id="KW-1185">Reference proteome</keyword>
<proteinExistence type="predicted"/>